<keyword evidence="2" id="KW-1185">Reference proteome</keyword>
<accession>A0ACC2GWE6</accession>
<gene>
    <name evidence="1" type="ORF">DPEC_G00098950</name>
</gene>
<comment type="caution">
    <text evidence="1">The sequence shown here is derived from an EMBL/GenBank/DDBJ whole genome shotgun (WGS) entry which is preliminary data.</text>
</comment>
<evidence type="ECO:0000313" key="2">
    <source>
        <dbReference type="Proteomes" id="UP001157502"/>
    </source>
</evidence>
<reference evidence="1" key="1">
    <citation type="submission" date="2021-05" db="EMBL/GenBank/DDBJ databases">
        <authorList>
            <person name="Pan Q."/>
            <person name="Jouanno E."/>
            <person name="Zahm M."/>
            <person name="Klopp C."/>
            <person name="Cabau C."/>
            <person name="Louis A."/>
            <person name="Berthelot C."/>
            <person name="Parey E."/>
            <person name="Roest Crollius H."/>
            <person name="Montfort J."/>
            <person name="Robinson-Rechavi M."/>
            <person name="Bouchez O."/>
            <person name="Lampietro C."/>
            <person name="Lopez Roques C."/>
            <person name="Donnadieu C."/>
            <person name="Postlethwait J."/>
            <person name="Bobe J."/>
            <person name="Dillon D."/>
            <person name="Chandos A."/>
            <person name="von Hippel F."/>
            <person name="Guiguen Y."/>
        </authorList>
    </citation>
    <scope>NUCLEOTIDE SEQUENCE</scope>
    <source>
        <strain evidence="1">YG-Jan2019</strain>
    </source>
</reference>
<dbReference type="EMBL" id="CM055735">
    <property type="protein sequence ID" value="KAJ8007897.1"/>
    <property type="molecule type" value="Genomic_DNA"/>
</dbReference>
<organism evidence="1 2">
    <name type="scientific">Dallia pectoralis</name>
    <name type="common">Alaska blackfish</name>
    <dbReference type="NCBI Taxonomy" id="75939"/>
    <lineage>
        <taxon>Eukaryota</taxon>
        <taxon>Metazoa</taxon>
        <taxon>Chordata</taxon>
        <taxon>Craniata</taxon>
        <taxon>Vertebrata</taxon>
        <taxon>Euteleostomi</taxon>
        <taxon>Actinopterygii</taxon>
        <taxon>Neopterygii</taxon>
        <taxon>Teleostei</taxon>
        <taxon>Protacanthopterygii</taxon>
        <taxon>Esociformes</taxon>
        <taxon>Umbridae</taxon>
        <taxon>Dallia</taxon>
    </lineage>
</organism>
<proteinExistence type="predicted"/>
<protein>
    <submittedName>
        <fullName evidence="1">Uncharacterized protein</fullName>
    </submittedName>
</protein>
<name>A0ACC2GWE6_DALPE</name>
<evidence type="ECO:0000313" key="1">
    <source>
        <dbReference type="EMBL" id="KAJ8007897.1"/>
    </source>
</evidence>
<sequence length="133" mass="14898">MDWLWLSPTQQRWAVELLLLLMFPSAMLGLEPSQDALVTEVAGELGTEEVAGAVIRCGQRRLVYHTIPTRDAAPTRERYRPVPPSLYAELRVLLRGMLDGGVIKESSSPWVAPVVLVKKKGRLLEVLRRLPEA</sequence>
<dbReference type="Proteomes" id="UP001157502">
    <property type="component" value="Chromosome 8"/>
</dbReference>